<protein>
    <submittedName>
        <fullName evidence="2">Uncharacterized protein</fullName>
    </submittedName>
</protein>
<proteinExistence type="predicted"/>
<dbReference type="AlphaFoldDB" id="A0A6M3J138"/>
<gene>
    <name evidence="2" type="ORF">MM415B00636_0037</name>
</gene>
<reference evidence="2" key="1">
    <citation type="submission" date="2020-03" db="EMBL/GenBank/DDBJ databases">
        <title>The deep terrestrial virosphere.</title>
        <authorList>
            <person name="Holmfeldt K."/>
            <person name="Nilsson E."/>
            <person name="Simone D."/>
            <person name="Lopez-Fernandez M."/>
            <person name="Wu X."/>
            <person name="de Brujin I."/>
            <person name="Lundin D."/>
            <person name="Andersson A."/>
            <person name="Bertilsson S."/>
            <person name="Dopson M."/>
        </authorList>
    </citation>
    <scope>NUCLEOTIDE SEQUENCE</scope>
    <source>
        <strain evidence="2">MM415B00636</strain>
    </source>
</reference>
<evidence type="ECO:0000256" key="1">
    <source>
        <dbReference type="SAM" id="MobiDB-lite"/>
    </source>
</evidence>
<feature type="compositionally biased region" description="Basic and acidic residues" evidence="1">
    <location>
        <begin position="1"/>
        <end position="13"/>
    </location>
</feature>
<sequence>MSGGRVEVHKDDDPLATGTHKRGSNSSNLVDPGADFKSCGVQVGSLIRNTTDGSEGAITAVTEDTVSVTLAGGTDNDWDVGDEYEIYITDTYNSIISSIWTDRRFGRKYDKEKLDRGYIPEDIDLDQWQSNVFGPGQPERDR</sequence>
<accession>A0A6M3J138</accession>
<dbReference type="EMBL" id="MT141494">
    <property type="protein sequence ID" value="QJA63304.1"/>
    <property type="molecule type" value="Genomic_DNA"/>
</dbReference>
<organism evidence="2">
    <name type="scientific">viral metagenome</name>
    <dbReference type="NCBI Taxonomy" id="1070528"/>
    <lineage>
        <taxon>unclassified sequences</taxon>
        <taxon>metagenomes</taxon>
        <taxon>organismal metagenomes</taxon>
    </lineage>
</organism>
<evidence type="ECO:0000313" key="2">
    <source>
        <dbReference type="EMBL" id="QJA63304.1"/>
    </source>
</evidence>
<feature type="region of interest" description="Disordered" evidence="1">
    <location>
        <begin position="1"/>
        <end position="35"/>
    </location>
</feature>
<name>A0A6M3J138_9ZZZZ</name>